<feature type="compositionally biased region" description="Gly residues" evidence="1">
    <location>
        <begin position="253"/>
        <end position="262"/>
    </location>
</feature>
<feature type="region of interest" description="Disordered" evidence="1">
    <location>
        <begin position="302"/>
        <end position="372"/>
    </location>
</feature>
<evidence type="ECO:0000313" key="3">
    <source>
        <dbReference type="Proteomes" id="UP000471166"/>
    </source>
</evidence>
<evidence type="ECO:0000313" key="2">
    <source>
        <dbReference type="EMBL" id="NEW35852.1"/>
    </source>
</evidence>
<name>A0A6P1CVR0_9NOCA</name>
<feature type="compositionally biased region" description="Low complexity" evidence="1">
    <location>
        <begin position="323"/>
        <end position="333"/>
    </location>
</feature>
<feature type="compositionally biased region" description="Low complexity" evidence="1">
    <location>
        <begin position="190"/>
        <end position="223"/>
    </location>
</feature>
<protein>
    <submittedName>
        <fullName evidence="2">Uncharacterized protein</fullName>
    </submittedName>
</protein>
<organism evidence="2 3">
    <name type="scientific">Nocardia cyriacigeorgica</name>
    <dbReference type="NCBI Taxonomy" id="135487"/>
    <lineage>
        <taxon>Bacteria</taxon>
        <taxon>Bacillati</taxon>
        <taxon>Actinomycetota</taxon>
        <taxon>Actinomycetes</taxon>
        <taxon>Mycobacteriales</taxon>
        <taxon>Nocardiaceae</taxon>
        <taxon>Nocardia</taxon>
    </lineage>
</organism>
<dbReference type="EMBL" id="JAAGVB010000054">
    <property type="protein sequence ID" value="NEW35852.1"/>
    <property type="molecule type" value="Genomic_DNA"/>
</dbReference>
<feature type="compositionally biased region" description="Pro residues" evidence="1">
    <location>
        <begin position="357"/>
        <end position="369"/>
    </location>
</feature>
<dbReference type="Proteomes" id="UP000471166">
    <property type="component" value="Unassembled WGS sequence"/>
</dbReference>
<feature type="region of interest" description="Disordered" evidence="1">
    <location>
        <begin position="147"/>
        <end position="262"/>
    </location>
</feature>
<feature type="compositionally biased region" description="Pro residues" evidence="1">
    <location>
        <begin position="231"/>
        <end position="247"/>
    </location>
</feature>
<feature type="compositionally biased region" description="Low complexity" evidence="1">
    <location>
        <begin position="341"/>
        <end position="356"/>
    </location>
</feature>
<sequence length="539" mass="55432">MFGQDEPADMELPELPKMHLANPGIDEYTNASEGLIRAADGYEAVQQKAWDTVVKSKELTKTGRTNILDLIDGINNYAKMANNDATFFEILEQGFLSVDGVRAETTEKSQEFGQDLREEVQKALDASAAQGKKDMDAFRKQVEAALAGQKPPGTPGPGIPGAPGTPGTPGANNPGQNPPPWLNDNGPKQPGTTPDPTRPGTITPPGATPPGTTKPPTTGVKPPVSDIKPPTATPPISTPPRVNPPISSPSSPGLGGMPGMGMPGMGFPGMGMGMPGMGMGLPGMNDQLARRNELDRDLARRREELEDRRDRDKPRDVVPPRSAAQPAVAQQGAGAPGGANGQQVNANSGVTAAPGAGTPPPPGQAPGPVPNDKGLVEYNKFAGRPSLWVSPVVYSAFDAAVANKKGIDAKAAYANTPAMWNDDKKIGLRIDPVKLIPGDVVSFKDGTAIVVVWKPGEAGAGAAPAADGAVPAAGAEGNLEIIANGELQALTGDIMKAEGPYGEFIGFFHPNGIDAVPPADAGAAAPAPATADQQPTVVA</sequence>
<accession>A0A6P1CVR0</accession>
<feature type="compositionally biased region" description="Basic and acidic residues" evidence="1">
    <location>
        <begin position="302"/>
        <end position="318"/>
    </location>
</feature>
<evidence type="ECO:0000256" key="1">
    <source>
        <dbReference type="SAM" id="MobiDB-lite"/>
    </source>
</evidence>
<dbReference type="AlphaFoldDB" id="A0A6P1CVR0"/>
<comment type="caution">
    <text evidence="2">The sequence shown here is derived from an EMBL/GenBank/DDBJ whole genome shotgun (WGS) entry which is preliminary data.</text>
</comment>
<feature type="region of interest" description="Disordered" evidence="1">
    <location>
        <begin position="519"/>
        <end position="539"/>
    </location>
</feature>
<reference evidence="2 3" key="1">
    <citation type="submission" date="2020-01" db="EMBL/GenBank/DDBJ databases">
        <title>Genetics and antimicrobial susceptibilities of Nocardia species isolated from the soil; a comparison with species isolated from humans.</title>
        <authorList>
            <person name="Carrasco G."/>
            <person name="Monzon S."/>
            <person name="Sansegundo M."/>
            <person name="Garcia E."/>
            <person name="Garrido N."/>
            <person name="Medina M.J."/>
            <person name="Villalon P."/>
            <person name="Ramirez-Arocha A.C."/>
            <person name="Jimenez P."/>
            <person name="Cuesta I."/>
            <person name="Valdezate S."/>
        </authorList>
    </citation>
    <scope>NUCLEOTIDE SEQUENCE [LARGE SCALE GENOMIC DNA]</scope>
    <source>
        <strain evidence="2 3">CNM20110626</strain>
    </source>
</reference>
<dbReference type="RefSeq" id="WP_163847156.1">
    <property type="nucleotide sequence ID" value="NZ_JAAGVB010000054.1"/>
</dbReference>
<gene>
    <name evidence="2" type="ORF">GV791_25270</name>
</gene>
<proteinExistence type="predicted"/>